<dbReference type="Proteomes" id="UP000317429">
    <property type="component" value="Chromosome"/>
</dbReference>
<dbReference type="GO" id="GO:0003677">
    <property type="term" value="F:DNA binding"/>
    <property type="evidence" value="ECO:0007669"/>
    <property type="project" value="InterPro"/>
</dbReference>
<evidence type="ECO:0000313" key="3">
    <source>
        <dbReference type="Proteomes" id="UP000317429"/>
    </source>
</evidence>
<gene>
    <name evidence="2" type="ORF">Pla175_06030</name>
</gene>
<feature type="domain" description="Transposase IS4-like" evidence="1">
    <location>
        <begin position="63"/>
        <end position="294"/>
    </location>
</feature>
<dbReference type="RefSeq" id="WP_197527232.1">
    <property type="nucleotide sequence ID" value="NZ_CP036291.1"/>
</dbReference>
<dbReference type="Pfam" id="PF01609">
    <property type="entry name" value="DDE_Tnp_1"/>
    <property type="match status" value="1"/>
</dbReference>
<keyword evidence="3" id="KW-1185">Reference proteome</keyword>
<dbReference type="InterPro" id="IPR047952">
    <property type="entry name" value="Transpos_IS4"/>
</dbReference>
<dbReference type="GO" id="GO:0006313">
    <property type="term" value="P:DNA transposition"/>
    <property type="evidence" value="ECO:0007669"/>
    <property type="project" value="InterPro"/>
</dbReference>
<dbReference type="AlphaFoldDB" id="A0A518D710"/>
<evidence type="ECO:0000313" key="2">
    <source>
        <dbReference type="EMBL" id="QDU87245.1"/>
    </source>
</evidence>
<sequence length="393" mass="44202">MARVVAYCQASGIEPPTQDTGDYCRARAKLCEGALHELTTLVAGDVEQAAKPAWLWKGLHAKLVDGFTFTMPDTPANQAEYPQPKTQRPGCGLPIARAVVVVSLATACVLDAAIARYRGKQTGESALLRMLLGRFGAGDVAVMDRYYCSFMMIALLRGRGAEVCARKHHKRHSDFRRGLRLGKYDHLIAWTRPARPAWMDQAAYELIPPLLVLREIRYWIVEKGRRTKSVTIITTLLDPAVHDKQSIADLYGFRWNSETDINHIKTSLNLNHVRTLSPEMVRRELWATLLAYNLIRTTAAAAALAHQKLARQISFTSTCQYVLATWMVIRADHPHSDRLKQIAATALEHIAACEVANRPGRLEPRVRKRRPKPYPLMQKPRSVLRAQLAKRCT</sequence>
<dbReference type="PANTHER" id="PTHR37529">
    <property type="entry name" value="TRANSPOSASE INSG FOR INSERTION SEQUENCE ELEMENT IS4-RELATED"/>
    <property type="match status" value="1"/>
</dbReference>
<evidence type="ECO:0000259" key="1">
    <source>
        <dbReference type="Pfam" id="PF01609"/>
    </source>
</evidence>
<dbReference type="NCBIfam" id="NF033592">
    <property type="entry name" value="transpos_IS4_1"/>
    <property type="match status" value="1"/>
</dbReference>
<dbReference type="PANTHER" id="PTHR37529:SF1">
    <property type="entry name" value="TRANSPOSASE INSG FOR INSERTION SEQUENCE ELEMENT IS4-RELATED"/>
    <property type="match status" value="1"/>
</dbReference>
<dbReference type="GO" id="GO:0004803">
    <property type="term" value="F:transposase activity"/>
    <property type="evidence" value="ECO:0007669"/>
    <property type="project" value="InterPro"/>
</dbReference>
<dbReference type="SUPFAM" id="SSF53098">
    <property type="entry name" value="Ribonuclease H-like"/>
    <property type="match status" value="1"/>
</dbReference>
<organism evidence="2 3">
    <name type="scientific">Pirellulimonas nuda</name>
    <dbReference type="NCBI Taxonomy" id="2528009"/>
    <lineage>
        <taxon>Bacteria</taxon>
        <taxon>Pseudomonadati</taxon>
        <taxon>Planctomycetota</taxon>
        <taxon>Planctomycetia</taxon>
        <taxon>Pirellulales</taxon>
        <taxon>Lacipirellulaceae</taxon>
        <taxon>Pirellulimonas</taxon>
    </lineage>
</organism>
<dbReference type="EMBL" id="CP036291">
    <property type="protein sequence ID" value="QDU87245.1"/>
    <property type="molecule type" value="Genomic_DNA"/>
</dbReference>
<dbReference type="InterPro" id="IPR002559">
    <property type="entry name" value="Transposase_11"/>
</dbReference>
<accession>A0A518D710</accession>
<reference evidence="2 3" key="1">
    <citation type="submission" date="2019-02" db="EMBL/GenBank/DDBJ databases">
        <title>Deep-cultivation of Planctomycetes and their phenomic and genomic characterization uncovers novel biology.</title>
        <authorList>
            <person name="Wiegand S."/>
            <person name="Jogler M."/>
            <person name="Boedeker C."/>
            <person name="Pinto D."/>
            <person name="Vollmers J."/>
            <person name="Rivas-Marin E."/>
            <person name="Kohn T."/>
            <person name="Peeters S.H."/>
            <person name="Heuer A."/>
            <person name="Rast P."/>
            <person name="Oberbeckmann S."/>
            <person name="Bunk B."/>
            <person name="Jeske O."/>
            <person name="Meyerdierks A."/>
            <person name="Storesund J.E."/>
            <person name="Kallscheuer N."/>
            <person name="Luecker S."/>
            <person name="Lage O.M."/>
            <person name="Pohl T."/>
            <person name="Merkel B.J."/>
            <person name="Hornburger P."/>
            <person name="Mueller R.-W."/>
            <person name="Bruemmer F."/>
            <person name="Labrenz M."/>
            <person name="Spormann A.M."/>
            <person name="Op den Camp H."/>
            <person name="Overmann J."/>
            <person name="Amann R."/>
            <person name="Jetten M.S.M."/>
            <person name="Mascher T."/>
            <person name="Medema M.H."/>
            <person name="Devos D.P."/>
            <person name="Kaster A.-K."/>
            <person name="Ovreas L."/>
            <person name="Rohde M."/>
            <person name="Galperin M.Y."/>
            <person name="Jogler C."/>
        </authorList>
    </citation>
    <scope>NUCLEOTIDE SEQUENCE [LARGE SCALE GENOMIC DNA]</scope>
    <source>
        <strain evidence="2 3">Pla175</strain>
    </source>
</reference>
<name>A0A518D710_9BACT</name>
<dbReference type="KEGG" id="pnd:Pla175_06030"/>
<protein>
    <submittedName>
        <fullName evidence="2">Transposase DDE domain protein</fullName>
    </submittedName>
</protein>
<dbReference type="InterPro" id="IPR012337">
    <property type="entry name" value="RNaseH-like_sf"/>
</dbReference>
<proteinExistence type="predicted"/>